<organism evidence="2 3">
    <name type="scientific">Chthonomonas calidirosea (strain DSM 23976 / ICMP 18418 / T49)</name>
    <dbReference type="NCBI Taxonomy" id="1303518"/>
    <lineage>
        <taxon>Bacteria</taxon>
        <taxon>Bacillati</taxon>
        <taxon>Armatimonadota</taxon>
        <taxon>Chthonomonadia</taxon>
        <taxon>Chthonomonadales</taxon>
        <taxon>Chthonomonadaceae</taxon>
        <taxon>Chthonomonas</taxon>
    </lineage>
</organism>
<evidence type="ECO:0000313" key="3">
    <source>
        <dbReference type="Proteomes" id="UP000014227"/>
    </source>
</evidence>
<keyword evidence="1" id="KW-0732">Signal</keyword>
<reference evidence="3" key="1">
    <citation type="submission" date="2013-03" db="EMBL/GenBank/DDBJ databases">
        <title>Genome sequence of Chthonomonas calidirosea, the first sequenced genome from the Armatimonadetes phylum (formally candidate division OP10).</title>
        <authorList>
            <person name="Lee K.C.Y."/>
            <person name="Morgan X.C."/>
            <person name="Dunfield P.F."/>
            <person name="Tamas I."/>
            <person name="Houghton K.M."/>
            <person name="Vyssotski M."/>
            <person name="Ryan J.L.J."/>
            <person name="Lagutin K."/>
            <person name="McDonald I.R."/>
            <person name="Stott M.B."/>
        </authorList>
    </citation>
    <scope>NUCLEOTIDE SEQUENCE [LARGE SCALE GENOMIC DNA]</scope>
    <source>
        <strain evidence="3">DSM 23976 / ICMP 18418 / T49</strain>
    </source>
</reference>
<dbReference type="Proteomes" id="UP000014227">
    <property type="component" value="Chromosome I"/>
</dbReference>
<dbReference type="EMBL" id="HF951689">
    <property type="protein sequence ID" value="CCW34181.1"/>
    <property type="molecule type" value="Genomic_DNA"/>
</dbReference>
<dbReference type="AlphaFoldDB" id="S0ESE8"/>
<dbReference type="PANTHER" id="PTHR37833">
    <property type="entry name" value="LIPOPROTEIN-RELATED"/>
    <property type="match status" value="1"/>
</dbReference>
<dbReference type="OrthoDB" id="826619at2"/>
<evidence type="ECO:0008006" key="4">
    <source>
        <dbReference type="Google" id="ProtNLM"/>
    </source>
</evidence>
<dbReference type="RefSeq" id="WP_016481744.1">
    <property type="nucleotide sequence ID" value="NC_021487.1"/>
</dbReference>
<protein>
    <recommendedName>
        <fullName evidence="4">DUF1573 domain-containing protein</fullName>
    </recommendedName>
</protein>
<dbReference type="Pfam" id="PF07610">
    <property type="entry name" value="DUF1573"/>
    <property type="match status" value="1"/>
</dbReference>
<dbReference type="InterPro" id="IPR013783">
    <property type="entry name" value="Ig-like_fold"/>
</dbReference>
<accession>S0ESE8</accession>
<dbReference type="Gene3D" id="2.60.40.10">
    <property type="entry name" value="Immunoglobulins"/>
    <property type="match status" value="1"/>
</dbReference>
<dbReference type="HOGENOM" id="CLU_725016_0_0_0"/>
<name>S0ESE8_CHTCT</name>
<dbReference type="PANTHER" id="PTHR37833:SF1">
    <property type="entry name" value="SIGNAL PEPTIDE PROTEIN"/>
    <property type="match status" value="1"/>
</dbReference>
<keyword evidence="3" id="KW-1185">Reference proteome</keyword>
<sequence length="381" mass="41788">MRLLQVSPLLTFLLITSASIALAQPSGLVVLSSKHPPASVSVYDFGIVDPLQTKTLKCSFHLHNNTTNPITIEQIQPSCGCTSLLLSPSIESNGQTIIAPNETVTLDADIQVDHLKPGDFTKYIYVFTKGDLSPAVSLEMKGTVLPLIEFDPQVVDFGTVPFGQSHSQMLKVRIDARLLKNFHQPLRLGMTPLSAPQPSDRQRSLPFIKTVLISKPHTVQWHSRTAIEAAYQVTLEPFAPLGPLQGTLYPTVPYPSNTIAHDIAYFKANVVGAFQCDPHVLVLGSVFQGRTAYDRVTLKTTRPDLWHDLTIRTSAPYLKAFLLPAPTTVASSNSSLTRILQVQLTPSAPAGALTLHVFVQAIDREQMDIPVYVNVMPKNRN</sequence>
<dbReference type="STRING" id="454171.CP488_00813"/>
<dbReference type="InParanoid" id="S0ESE8"/>
<evidence type="ECO:0000256" key="1">
    <source>
        <dbReference type="SAM" id="SignalP"/>
    </source>
</evidence>
<dbReference type="PATRIC" id="fig|1303518.3.peg.351"/>
<proteinExistence type="predicted"/>
<gene>
    <name evidence="2" type="ORF">CCALI_00344</name>
</gene>
<feature type="signal peptide" evidence="1">
    <location>
        <begin position="1"/>
        <end position="23"/>
    </location>
</feature>
<feature type="chain" id="PRO_5004486030" description="DUF1573 domain-containing protein" evidence="1">
    <location>
        <begin position="24"/>
        <end position="381"/>
    </location>
</feature>
<evidence type="ECO:0000313" key="2">
    <source>
        <dbReference type="EMBL" id="CCW34181.1"/>
    </source>
</evidence>
<dbReference type="KEGG" id="ccz:CCALI_00344"/>
<dbReference type="InterPro" id="IPR011467">
    <property type="entry name" value="DUF1573"/>
</dbReference>